<feature type="transmembrane region" description="Helical" evidence="1">
    <location>
        <begin position="24"/>
        <end position="44"/>
    </location>
</feature>
<evidence type="ECO:0000313" key="3">
    <source>
        <dbReference type="Proteomes" id="UP000220111"/>
    </source>
</evidence>
<organism evidence="2 3">
    <name type="scientific">Bacillus wiedmannii</name>
    <dbReference type="NCBI Taxonomy" id="1890302"/>
    <lineage>
        <taxon>Bacteria</taxon>
        <taxon>Bacillati</taxon>
        <taxon>Bacillota</taxon>
        <taxon>Bacilli</taxon>
        <taxon>Bacillales</taxon>
        <taxon>Bacillaceae</taxon>
        <taxon>Bacillus</taxon>
        <taxon>Bacillus cereus group</taxon>
    </lineage>
</organism>
<sequence length="123" mass="13116">MAGVIGHTVVTATAGLIYKKHLNITTLFFGMAIPDAISMFIGKVPLIPGGAVDESFLGGLACALVLTLLIMIGLKTMPRLMKLFTYKQSSSLKIIFISALIGTELHVLMDLIAINGWLNGTIL</sequence>
<feature type="transmembrane region" description="Helical" evidence="1">
    <location>
        <begin position="94"/>
        <end position="118"/>
    </location>
</feature>
<comment type="caution">
    <text evidence="2">The sequence shown here is derived from an EMBL/GenBank/DDBJ whole genome shotgun (WGS) entry which is preliminary data.</text>
</comment>
<keyword evidence="1" id="KW-0472">Membrane</keyword>
<evidence type="ECO:0000256" key="1">
    <source>
        <dbReference type="SAM" id="Phobius"/>
    </source>
</evidence>
<keyword evidence="1" id="KW-1133">Transmembrane helix</keyword>
<reference evidence="2 3" key="1">
    <citation type="submission" date="2017-09" db="EMBL/GenBank/DDBJ databases">
        <title>Large-scale bioinformatics analysis of Bacillus genomes uncovers conserved roles of natural products in bacterial physiology.</title>
        <authorList>
            <consortium name="Agbiome Team Llc"/>
            <person name="Bleich R.M."/>
            <person name="Grubbs K.J."/>
            <person name="Santa Maria K.C."/>
            <person name="Allen S.E."/>
            <person name="Farag S."/>
            <person name="Shank E.A."/>
            <person name="Bowers A."/>
        </authorList>
    </citation>
    <scope>NUCLEOTIDE SEQUENCE [LARGE SCALE GENOMIC DNA]</scope>
    <source>
        <strain evidence="2 3">AFS098222</strain>
    </source>
</reference>
<feature type="transmembrane region" description="Helical" evidence="1">
    <location>
        <begin position="56"/>
        <end position="74"/>
    </location>
</feature>
<dbReference type="AlphaFoldDB" id="A0A2A7BJE0"/>
<gene>
    <name evidence="2" type="ORF">COO17_28465</name>
</gene>
<dbReference type="EMBL" id="NVPQ01000160">
    <property type="protein sequence ID" value="PDY33958.1"/>
    <property type="molecule type" value="Genomic_DNA"/>
</dbReference>
<protein>
    <submittedName>
        <fullName evidence="2">Uncharacterized protein</fullName>
    </submittedName>
</protein>
<proteinExistence type="predicted"/>
<name>A0A2A7BJE0_9BACI</name>
<evidence type="ECO:0000313" key="2">
    <source>
        <dbReference type="EMBL" id="PDY33958.1"/>
    </source>
</evidence>
<dbReference type="RefSeq" id="WP_078183139.1">
    <property type="nucleotide sequence ID" value="NZ_JAOPTH010000033.1"/>
</dbReference>
<dbReference type="Proteomes" id="UP000220111">
    <property type="component" value="Unassembled WGS sequence"/>
</dbReference>
<accession>A0A2A7BJE0</accession>
<keyword evidence="1" id="KW-0812">Transmembrane</keyword>